<feature type="compositionally biased region" description="Pro residues" evidence="1">
    <location>
        <begin position="84"/>
        <end position="106"/>
    </location>
</feature>
<sequence>MAVSVEEINDARNLNGKGAADKKKVQLDALYTELHHQHNSPNTLNRTGPNTSTPTSASGPPAFSQAAFTSSANGKQDTLRVSPPHSPNSIPPPSPSPANGGPPPLPSRLAVATLTIWVL</sequence>
<dbReference type="VEuPathDB" id="FungiDB:MPH_03229"/>
<dbReference type="EMBL" id="AHHD01000163">
    <property type="protein sequence ID" value="EKG19366.1"/>
    <property type="molecule type" value="Genomic_DNA"/>
</dbReference>
<evidence type="ECO:0000313" key="3">
    <source>
        <dbReference type="Proteomes" id="UP000007129"/>
    </source>
</evidence>
<dbReference type="Proteomes" id="UP000007129">
    <property type="component" value="Unassembled WGS sequence"/>
</dbReference>
<accession>K2RA53</accession>
<evidence type="ECO:0000313" key="2">
    <source>
        <dbReference type="EMBL" id="EKG19366.1"/>
    </source>
</evidence>
<feature type="compositionally biased region" description="Polar residues" evidence="1">
    <location>
        <begin position="39"/>
        <end position="58"/>
    </location>
</feature>
<comment type="caution">
    <text evidence="2">The sequence shown here is derived from an EMBL/GenBank/DDBJ whole genome shotgun (WGS) entry which is preliminary data.</text>
</comment>
<feature type="compositionally biased region" description="Polar residues" evidence="1">
    <location>
        <begin position="66"/>
        <end position="76"/>
    </location>
</feature>
<evidence type="ECO:0000256" key="1">
    <source>
        <dbReference type="SAM" id="MobiDB-lite"/>
    </source>
</evidence>
<dbReference type="InParanoid" id="K2RA53"/>
<name>K2RA53_MACPH</name>
<feature type="region of interest" description="Disordered" evidence="1">
    <location>
        <begin position="35"/>
        <end position="107"/>
    </location>
</feature>
<organism evidence="2 3">
    <name type="scientific">Macrophomina phaseolina (strain MS6)</name>
    <name type="common">Charcoal rot fungus</name>
    <dbReference type="NCBI Taxonomy" id="1126212"/>
    <lineage>
        <taxon>Eukaryota</taxon>
        <taxon>Fungi</taxon>
        <taxon>Dikarya</taxon>
        <taxon>Ascomycota</taxon>
        <taxon>Pezizomycotina</taxon>
        <taxon>Dothideomycetes</taxon>
        <taxon>Dothideomycetes incertae sedis</taxon>
        <taxon>Botryosphaeriales</taxon>
        <taxon>Botryosphaeriaceae</taxon>
        <taxon>Macrophomina</taxon>
    </lineage>
</organism>
<gene>
    <name evidence="2" type="ORF">MPH_03229</name>
</gene>
<feature type="region of interest" description="Disordered" evidence="1">
    <location>
        <begin position="1"/>
        <end position="22"/>
    </location>
</feature>
<dbReference type="HOGENOM" id="CLU_2061938_0_0_1"/>
<proteinExistence type="predicted"/>
<reference evidence="2 3" key="1">
    <citation type="journal article" date="2012" name="BMC Genomics">
        <title>Tools to kill: Genome of one of the most destructive plant pathogenic fungi Macrophomina phaseolina.</title>
        <authorList>
            <person name="Islam M.S."/>
            <person name="Haque M.S."/>
            <person name="Islam M.M."/>
            <person name="Emdad E.M."/>
            <person name="Halim A."/>
            <person name="Hossen Q.M.M."/>
            <person name="Hossain M.Z."/>
            <person name="Ahmed B."/>
            <person name="Rahim S."/>
            <person name="Rahman M.S."/>
            <person name="Alam M.M."/>
            <person name="Hou S."/>
            <person name="Wan X."/>
            <person name="Saito J.A."/>
            <person name="Alam M."/>
        </authorList>
    </citation>
    <scope>NUCLEOTIDE SEQUENCE [LARGE SCALE GENOMIC DNA]</scope>
    <source>
        <strain evidence="2 3">MS6</strain>
    </source>
</reference>
<protein>
    <submittedName>
        <fullName evidence="2">Uncharacterized protein</fullName>
    </submittedName>
</protein>
<dbReference type="AlphaFoldDB" id="K2RA53"/>